<protein>
    <submittedName>
        <fullName evidence="2">Uncharacterized protein</fullName>
    </submittedName>
</protein>
<evidence type="ECO:0000256" key="1">
    <source>
        <dbReference type="SAM" id="Phobius"/>
    </source>
</evidence>
<reference evidence="2 3" key="1">
    <citation type="submission" date="2019-10" db="EMBL/GenBank/DDBJ databases">
        <authorList>
            <person name="Dong K."/>
        </authorList>
    </citation>
    <scope>NUCLEOTIDE SEQUENCE [LARGE SCALE GENOMIC DNA]</scope>
    <source>
        <strain evidence="3">dk771</strain>
    </source>
</reference>
<keyword evidence="1" id="KW-1133">Transmembrane helix</keyword>
<proteinExistence type="predicted"/>
<keyword evidence="1" id="KW-0472">Membrane</keyword>
<dbReference type="Proteomes" id="UP000480556">
    <property type="component" value="Unassembled WGS sequence"/>
</dbReference>
<sequence>MDGYNIYNIGLFIGFSIIIIGIFLGAGKNRTIIVFKDYDDLGLTFLIPTSFFGIIFIFHMFGGSPKFSLPLASIVSFILFCIMVRNSYIDNDRVIWKLLMALVTKLPLAFLWVINLISLIKPSGQTAKQRRESRANALLILAIITPIIGLLVADKSGELFNPKQWIKGKRVGNIRNHM</sequence>
<dbReference type="EMBL" id="WITK01000011">
    <property type="protein sequence ID" value="MQW92235.1"/>
    <property type="molecule type" value="Genomic_DNA"/>
</dbReference>
<dbReference type="AlphaFoldDB" id="A0AA91AJ44"/>
<feature type="transmembrane region" description="Helical" evidence="1">
    <location>
        <begin position="6"/>
        <end position="26"/>
    </location>
</feature>
<name>A0AA91AJ44_9GAMM</name>
<dbReference type="RefSeq" id="WP_153389357.1">
    <property type="nucleotide sequence ID" value="NZ_WITK01000011.1"/>
</dbReference>
<feature type="transmembrane region" description="Helical" evidence="1">
    <location>
        <begin position="67"/>
        <end position="86"/>
    </location>
</feature>
<feature type="transmembrane region" description="Helical" evidence="1">
    <location>
        <begin position="135"/>
        <end position="153"/>
    </location>
</feature>
<feature type="transmembrane region" description="Helical" evidence="1">
    <location>
        <begin position="98"/>
        <end position="120"/>
    </location>
</feature>
<organism evidence="2 3">
    <name type="scientific">Acinetobacter wanghuae</name>
    <dbReference type="NCBI Taxonomy" id="2662362"/>
    <lineage>
        <taxon>Bacteria</taxon>
        <taxon>Pseudomonadati</taxon>
        <taxon>Pseudomonadota</taxon>
        <taxon>Gammaproteobacteria</taxon>
        <taxon>Moraxellales</taxon>
        <taxon>Moraxellaceae</taxon>
        <taxon>Acinetobacter</taxon>
    </lineage>
</organism>
<gene>
    <name evidence="2" type="ORF">GHJ48_07495</name>
</gene>
<accession>A0AA91AJ44</accession>
<evidence type="ECO:0000313" key="2">
    <source>
        <dbReference type="EMBL" id="MQW92235.1"/>
    </source>
</evidence>
<comment type="caution">
    <text evidence="2">The sequence shown here is derived from an EMBL/GenBank/DDBJ whole genome shotgun (WGS) entry which is preliminary data.</text>
</comment>
<keyword evidence="1" id="KW-0812">Transmembrane</keyword>
<feature type="transmembrane region" description="Helical" evidence="1">
    <location>
        <begin position="38"/>
        <end position="61"/>
    </location>
</feature>
<evidence type="ECO:0000313" key="3">
    <source>
        <dbReference type="Proteomes" id="UP000480556"/>
    </source>
</evidence>